<dbReference type="RefSeq" id="WP_193000971.1">
    <property type="nucleotide sequence ID" value="NZ_CP040449.1"/>
</dbReference>
<organism evidence="1 2">
    <name type="scientific">Aeromonas simiae</name>
    <dbReference type="NCBI Taxonomy" id="218936"/>
    <lineage>
        <taxon>Bacteria</taxon>
        <taxon>Pseudomonadati</taxon>
        <taxon>Pseudomonadota</taxon>
        <taxon>Gammaproteobacteria</taxon>
        <taxon>Aeromonadales</taxon>
        <taxon>Aeromonadaceae</taxon>
        <taxon>Aeromonas</taxon>
    </lineage>
</organism>
<sequence>MNTKTDKQAAKQQVITAFTTKSDGIQVSPAKVVLVSGVATLLSPGSTTTVGYEIGHEPEQAERLIRLTGSSGGGLCSKEWFGLAQVVDLLNEQQPDKAFTSGLFKVIWHFKGSSNNAGFLAAVLRHLELTKAAPDVRFGHLITGKHAEWFDGLKTKLPAETNAAQ</sequence>
<dbReference type="AlphaFoldDB" id="A0A5J6WX07"/>
<proteinExistence type="predicted"/>
<dbReference type="EMBL" id="CP040449">
    <property type="protein sequence ID" value="QFI55180.1"/>
    <property type="molecule type" value="Genomic_DNA"/>
</dbReference>
<evidence type="ECO:0000313" key="1">
    <source>
        <dbReference type="EMBL" id="QFI55180.1"/>
    </source>
</evidence>
<accession>A0A5J6WX07</accession>
<name>A0A5J6WX07_9GAMM</name>
<dbReference type="Proteomes" id="UP000594034">
    <property type="component" value="Chromosome"/>
</dbReference>
<keyword evidence="2" id="KW-1185">Reference proteome</keyword>
<evidence type="ECO:0000313" key="2">
    <source>
        <dbReference type="Proteomes" id="UP000594034"/>
    </source>
</evidence>
<dbReference type="KEGG" id="asim:FE240_11095"/>
<protein>
    <submittedName>
        <fullName evidence="1">Uncharacterized protein</fullName>
    </submittedName>
</protein>
<reference evidence="1 2" key="1">
    <citation type="submission" date="2019-05" db="EMBL/GenBank/DDBJ databases">
        <title>OXA-830, a novel chromosomally encoded expanded-spectrum class D beta-lactamase in Aeromonas simiae.</title>
        <authorList>
            <person name="Zhou W."/>
            <person name="Chen Q."/>
        </authorList>
    </citation>
    <scope>NUCLEOTIDE SEQUENCE [LARGE SCALE GENOMIC DNA]</scope>
    <source>
        <strain evidence="1 2">A6</strain>
    </source>
</reference>
<gene>
    <name evidence="1" type="ORF">FE240_11095</name>
</gene>